<gene>
    <name evidence="1" type="ORF">UJA718_LOCUS31419</name>
</gene>
<dbReference type="AlphaFoldDB" id="A0A821CIT8"/>
<reference evidence="1" key="1">
    <citation type="submission" date="2021-02" db="EMBL/GenBank/DDBJ databases">
        <authorList>
            <person name="Nowell W R."/>
        </authorList>
    </citation>
    <scope>NUCLEOTIDE SEQUENCE</scope>
</reference>
<dbReference type="Proteomes" id="UP000663873">
    <property type="component" value="Unassembled WGS sequence"/>
</dbReference>
<accession>A0A821CIT8</accession>
<dbReference type="EMBL" id="CAJOBP010024289">
    <property type="protein sequence ID" value="CAF4606942.1"/>
    <property type="molecule type" value="Genomic_DNA"/>
</dbReference>
<evidence type="ECO:0000313" key="1">
    <source>
        <dbReference type="EMBL" id="CAF4606942.1"/>
    </source>
</evidence>
<proteinExistence type="predicted"/>
<sequence length="56" mass="6327">LLHVDDVVLVYVDVVFPRPDVSLSFPIPLPDVINLTLLHICHVEFDVPVVVSFDFI</sequence>
<name>A0A821CIT8_9BILA</name>
<organism evidence="1 2">
    <name type="scientific">Rotaria socialis</name>
    <dbReference type="NCBI Taxonomy" id="392032"/>
    <lineage>
        <taxon>Eukaryota</taxon>
        <taxon>Metazoa</taxon>
        <taxon>Spiralia</taxon>
        <taxon>Gnathifera</taxon>
        <taxon>Rotifera</taxon>
        <taxon>Eurotatoria</taxon>
        <taxon>Bdelloidea</taxon>
        <taxon>Philodinida</taxon>
        <taxon>Philodinidae</taxon>
        <taxon>Rotaria</taxon>
    </lineage>
</organism>
<comment type="caution">
    <text evidence="1">The sequence shown here is derived from an EMBL/GenBank/DDBJ whole genome shotgun (WGS) entry which is preliminary data.</text>
</comment>
<protein>
    <submittedName>
        <fullName evidence="1">Uncharacterized protein</fullName>
    </submittedName>
</protein>
<keyword evidence="2" id="KW-1185">Reference proteome</keyword>
<feature type="non-terminal residue" evidence="1">
    <location>
        <position position="1"/>
    </location>
</feature>
<evidence type="ECO:0000313" key="2">
    <source>
        <dbReference type="Proteomes" id="UP000663873"/>
    </source>
</evidence>